<protein>
    <submittedName>
        <fullName evidence="1">Uncharacterized protein</fullName>
    </submittedName>
</protein>
<reference evidence="1 2" key="1">
    <citation type="submission" date="2008-11" db="EMBL/GenBank/DDBJ databases">
        <title>Draft genome sequence of Bacteroides pectinophilus (ATCC 43243).</title>
        <authorList>
            <person name="Sudarsanam P."/>
            <person name="Ley R."/>
            <person name="Guruge J."/>
            <person name="Turnbaugh P.J."/>
            <person name="Mahowald M."/>
            <person name="Liep D."/>
            <person name="Gordon J."/>
        </authorList>
    </citation>
    <scope>NUCLEOTIDE SEQUENCE [LARGE SCALE GENOMIC DNA]</scope>
    <source>
        <strain evidence="1 2">ATCC 43243</strain>
    </source>
</reference>
<keyword evidence="2" id="KW-1185">Reference proteome</keyword>
<proteinExistence type="predicted"/>
<sequence length="42" mass="4911">MFISNSFLPVMHGMPHLHSGTNTKFLIVCYRVYNRTIRNSNL</sequence>
<name>B7AWF4_9FIRM</name>
<evidence type="ECO:0000313" key="2">
    <source>
        <dbReference type="Proteomes" id="UP000003136"/>
    </source>
</evidence>
<evidence type="ECO:0000313" key="1">
    <source>
        <dbReference type="EMBL" id="EEC56546.1"/>
    </source>
</evidence>
<organism evidence="1 2">
    <name type="scientific">[Bacteroides] pectinophilus ATCC 43243</name>
    <dbReference type="NCBI Taxonomy" id="483218"/>
    <lineage>
        <taxon>Bacteria</taxon>
        <taxon>Bacillati</taxon>
        <taxon>Bacillota</taxon>
        <taxon>Clostridia</taxon>
        <taxon>Eubacteriales</taxon>
    </lineage>
</organism>
<comment type="caution">
    <text evidence="1">The sequence shown here is derived from an EMBL/GenBank/DDBJ whole genome shotgun (WGS) entry which is preliminary data.</text>
</comment>
<accession>B7AWF4</accession>
<gene>
    <name evidence="1" type="ORF">BACPEC_03055</name>
</gene>
<dbReference type="AlphaFoldDB" id="B7AWF4"/>
<dbReference type="HOGENOM" id="CLU_3247411_0_0_9"/>
<dbReference type="Proteomes" id="UP000003136">
    <property type="component" value="Unassembled WGS sequence"/>
</dbReference>
<dbReference type="EMBL" id="ABVQ01000037">
    <property type="protein sequence ID" value="EEC56546.1"/>
    <property type="molecule type" value="Genomic_DNA"/>
</dbReference>
<reference evidence="1 2" key="2">
    <citation type="submission" date="2008-11" db="EMBL/GenBank/DDBJ databases">
        <authorList>
            <person name="Fulton L."/>
            <person name="Clifton S."/>
            <person name="Fulton B."/>
            <person name="Xu J."/>
            <person name="Minx P."/>
            <person name="Pepin K.H."/>
            <person name="Johnson M."/>
            <person name="Bhonagiri V."/>
            <person name="Nash W.E."/>
            <person name="Mardis E.R."/>
            <person name="Wilson R.K."/>
        </authorList>
    </citation>
    <scope>NUCLEOTIDE SEQUENCE [LARGE SCALE GENOMIC DNA]</scope>
    <source>
        <strain evidence="1 2">ATCC 43243</strain>
    </source>
</reference>